<evidence type="ECO:0000256" key="6">
    <source>
        <dbReference type="ARBA" id="ARBA00023136"/>
    </source>
</evidence>
<evidence type="ECO:0000256" key="5">
    <source>
        <dbReference type="ARBA" id="ARBA00022989"/>
    </source>
</evidence>
<accession>A0ABT0M527</accession>
<feature type="transmembrane region" description="Helical" evidence="7">
    <location>
        <begin position="151"/>
        <end position="171"/>
    </location>
</feature>
<feature type="transmembrane region" description="Helical" evidence="7">
    <location>
        <begin position="248"/>
        <end position="270"/>
    </location>
</feature>
<dbReference type="InterPro" id="IPR035906">
    <property type="entry name" value="MetI-like_sf"/>
</dbReference>
<name>A0ABT0M527_9RHOB</name>
<protein>
    <submittedName>
        <fullName evidence="9">ABC transporter permease</fullName>
    </submittedName>
</protein>
<evidence type="ECO:0000256" key="2">
    <source>
        <dbReference type="ARBA" id="ARBA00022448"/>
    </source>
</evidence>
<dbReference type="PANTHER" id="PTHR30151">
    <property type="entry name" value="ALKANE SULFONATE ABC TRANSPORTER-RELATED, MEMBRANE SUBUNIT"/>
    <property type="match status" value="1"/>
</dbReference>
<dbReference type="Proteomes" id="UP001202550">
    <property type="component" value="Unassembled WGS sequence"/>
</dbReference>
<reference evidence="9 10" key="1">
    <citation type="submission" date="2022-05" db="EMBL/GenBank/DDBJ databases">
        <title>Seasonal and diel survey of microbial diversity of the Tyrrhenian coast.</title>
        <authorList>
            <person name="Gattoni G."/>
            <person name="Corral P."/>
        </authorList>
    </citation>
    <scope>NUCLEOTIDE SEQUENCE [LARGE SCALE GENOMIC DNA]</scope>
    <source>
        <strain evidence="9 10">V10</strain>
    </source>
</reference>
<dbReference type="CDD" id="cd06261">
    <property type="entry name" value="TM_PBP2"/>
    <property type="match status" value="1"/>
</dbReference>
<keyword evidence="10" id="KW-1185">Reference proteome</keyword>
<keyword evidence="3" id="KW-1003">Cell membrane</keyword>
<dbReference type="Pfam" id="PF00528">
    <property type="entry name" value="BPD_transp_1"/>
    <property type="match status" value="1"/>
</dbReference>
<dbReference type="PANTHER" id="PTHR30151:SF25">
    <property type="entry name" value="TAURINE TRANSPORT SYSTEM PERMEASE PROTEIN TAUC"/>
    <property type="match status" value="1"/>
</dbReference>
<dbReference type="InterPro" id="IPR000515">
    <property type="entry name" value="MetI-like"/>
</dbReference>
<evidence type="ECO:0000256" key="7">
    <source>
        <dbReference type="RuleBase" id="RU363032"/>
    </source>
</evidence>
<evidence type="ECO:0000313" key="10">
    <source>
        <dbReference type="Proteomes" id="UP001202550"/>
    </source>
</evidence>
<feature type="transmembrane region" description="Helical" evidence="7">
    <location>
        <begin position="93"/>
        <end position="115"/>
    </location>
</feature>
<sequence>MTDAALSQSDQLRSDATKARIAMLQGWLRSLAIGALGLAILGAFWALGGWYIAQSPGMFAFAQLAPLPTLERLWDMAQRGEIWHMSAPSLNRVGWGLGFAILIGVPMGILIGRLAWLRDLSNAPFQLLRMISPLSWMPIAIMAFATWDAAIIFLIFVASVWPIMFATAAGVKRIDPAWLKVSRNLGANPLHMLFYVILPAIAQDIMTGIRLALGIAWVVLVPAEYLGVSSGLGFAINDARDSLDYARLGATVLVIGVIGYALDSLCLLAIKRFSWLRSDT</sequence>
<keyword evidence="5 7" id="KW-1133">Transmembrane helix</keyword>
<proteinExistence type="inferred from homology"/>
<dbReference type="PROSITE" id="PS50928">
    <property type="entry name" value="ABC_TM1"/>
    <property type="match status" value="1"/>
</dbReference>
<evidence type="ECO:0000256" key="3">
    <source>
        <dbReference type="ARBA" id="ARBA00022475"/>
    </source>
</evidence>
<comment type="similarity">
    <text evidence="7">Belongs to the binding-protein-dependent transport system permease family.</text>
</comment>
<dbReference type="EMBL" id="JALZWP010000020">
    <property type="protein sequence ID" value="MCL1629969.1"/>
    <property type="molecule type" value="Genomic_DNA"/>
</dbReference>
<dbReference type="Gene3D" id="1.10.3720.10">
    <property type="entry name" value="MetI-like"/>
    <property type="match status" value="1"/>
</dbReference>
<keyword evidence="4 7" id="KW-0812">Transmembrane</keyword>
<feature type="domain" description="ABC transmembrane type-1" evidence="8">
    <location>
        <begin position="86"/>
        <end position="266"/>
    </location>
</feature>
<comment type="caution">
    <text evidence="9">The sequence shown here is derived from an EMBL/GenBank/DDBJ whole genome shotgun (WGS) entry which is preliminary data.</text>
</comment>
<keyword evidence="6 7" id="KW-0472">Membrane</keyword>
<keyword evidence="2 7" id="KW-0813">Transport</keyword>
<feature type="transmembrane region" description="Helical" evidence="7">
    <location>
        <begin position="30"/>
        <end position="53"/>
    </location>
</feature>
<evidence type="ECO:0000256" key="4">
    <source>
        <dbReference type="ARBA" id="ARBA00022692"/>
    </source>
</evidence>
<evidence type="ECO:0000259" key="8">
    <source>
        <dbReference type="PROSITE" id="PS50928"/>
    </source>
</evidence>
<gene>
    <name evidence="9" type="ORF">M3N55_14635</name>
</gene>
<comment type="subcellular location">
    <subcellularLocation>
        <location evidence="1 7">Cell membrane</location>
        <topology evidence="1 7">Multi-pass membrane protein</topology>
    </subcellularLocation>
</comment>
<dbReference type="RefSeq" id="WP_249060426.1">
    <property type="nucleotide sequence ID" value="NZ_JALZWP010000020.1"/>
</dbReference>
<feature type="transmembrane region" description="Helical" evidence="7">
    <location>
        <begin position="127"/>
        <end position="145"/>
    </location>
</feature>
<organism evidence="9 10">
    <name type="scientific">Roseinatronobacter domitianus</name>
    <dbReference type="NCBI Taxonomy" id="2940293"/>
    <lineage>
        <taxon>Bacteria</taxon>
        <taxon>Pseudomonadati</taxon>
        <taxon>Pseudomonadota</taxon>
        <taxon>Alphaproteobacteria</taxon>
        <taxon>Rhodobacterales</taxon>
        <taxon>Paracoccaceae</taxon>
        <taxon>Roseinatronobacter</taxon>
    </lineage>
</organism>
<evidence type="ECO:0000313" key="9">
    <source>
        <dbReference type="EMBL" id="MCL1629969.1"/>
    </source>
</evidence>
<evidence type="ECO:0000256" key="1">
    <source>
        <dbReference type="ARBA" id="ARBA00004651"/>
    </source>
</evidence>
<dbReference type="SUPFAM" id="SSF161098">
    <property type="entry name" value="MetI-like"/>
    <property type="match status" value="1"/>
</dbReference>
<feature type="transmembrane region" description="Helical" evidence="7">
    <location>
        <begin position="192"/>
        <end position="220"/>
    </location>
</feature>